<protein>
    <submittedName>
        <fullName evidence="1">Uncharacterized protein</fullName>
    </submittedName>
</protein>
<dbReference type="AlphaFoldDB" id="A0A8S9U6P7"/>
<name>A0A8S9U6P7_PHYIN</name>
<sequence length="81" mass="9600">MNSKSKTEGLPYDWEGKDMRWYKYTKRTVFRAHDLQDSAEVKLKRDGLISEESEARFDKKQFKIKRMIGATIASNRLQQVD</sequence>
<evidence type="ECO:0000313" key="1">
    <source>
        <dbReference type="EMBL" id="KAF4136220.1"/>
    </source>
</evidence>
<dbReference type="Proteomes" id="UP000704712">
    <property type="component" value="Unassembled WGS sequence"/>
</dbReference>
<organism evidence="1 2">
    <name type="scientific">Phytophthora infestans</name>
    <name type="common">Potato late blight agent</name>
    <name type="synonym">Botrytis infestans</name>
    <dbReference type="NCBI Taxonomy" id="4787"/>
    <lineage>
        <taxon>Eukaryota</taxon>
        <taxon>Sar</taxon>
        <taxon>Stramenopiles</taxon>
        <taxon>Oomycota</taxon>
        <taxon>Peronosporomycetes</taxon>
        <taxon>Peronosporales</taxon>
        <taxon>Peronosporaceae</taxon>
        <taxon>Phytophthora</taxon>
    </lineage>
</organism>
<accession>A0A8S9U6P7</accession>
<dbReference type="EMBL" id="JAACNO010001983">
    <property type="protein sequence ID" value="KAF4136220.1"/>
    <property type="molecule type" value="Genomic_DNA"/>
</dbReference>
<evidence type="ECO:0000313" key="2">
    <source>
        <dbReference type="Proteomes" id="UP000704712"/>
    </source>
</evidence>
<reference evidence="1" key="1">
    <citation type="submission" date="2020-03" db="EMBL/GenBank/DDBJ databases">
        <title>Hybrid Assembly of Korean Phytophthora infestans isolates.</title>
        <authorList>
            <person name="Prokchorchik M."/>
            <person name="Lee Y."/>
            <person name="Seo J."/>
            <person name="Cho J.-H."/>
            <person name="Park Y.-E."/>
            <person name="Jang D.-C."/>
            <person name="Im J.-S."/>
            <person name="Choi J.-G."/>
            <person name="Park H.-J."/>
            <person name="Lee G.-B."/>
            <person name="Lee Y.-G."/>
            <person name="Hong S.-Y."/>
            <person name="Cho K."/>
            <person name="Sohn K.H."/>
        </authorList>
    </citation>
    <scope>NUCLEOTIDE SEQUENCE</scope>
    <source>
        <strain evidence="1">KR_2_A2</strain>
    </source>
</reference>
<proteinExistence type="predicted"/>
<gene>
    <name evidence="1" type="ORF">GN958_ATG14584</name>
</gene>
<comment type="caution">
    <text evidence="1">The sequence shown here is derived from an EMBL/GenBank/DDBJ whole genome shotgun (WGS) entry which is preliminary data.</text>
</comment>